<comment type="caution">
    <text evidence="1">The sequence shown here is derived from an EMBL/GenBank/DDBJ whole genome shotgun (WGS) entry which is preliminary data.</text>
</comment>
<accession>A0A9P8QCA1</accession>
<proteinExistence type="predicted"/>
<organism evidence="1 2">
    <name type="scientific">Wickerhamomyces pijperi</name>
    <name type="common">Yeast</name>
    <name type="synonym">Pichia pijperi</name>
    <dbReference type="NCBI Taxonomy" id="599730"/>
    <lineage>
        <taxon>Eukaryota</taxon>
        <taxon>Fungi</taxon>
        <taxon>Dikarya</taxon>
        <taxon>Ascomycota</taxon>
        <taxon>Saccharomycotina</taxon>
        <taxon>Saccharomycetes</taxon>
        <taxon>Phaffomycetales</taxon>
        <taxon>Wickerhamomycetaceae</taxon>
        <taxon>Wickerhamomyces</taxon>
    </lineage>
</organism>
<gene>
    <name evidence="1" type="ORF">WICPIJ_001093</name>
</gene>
<dbReference type="EMBL" id="JAEUBG010000593">
    <property type="protein sequence ID" value="KAH3687937.1"/>
    <property type="molecule type" value="Genomic_DNA"/>
</dbReference>
<name>A0A9P8QCA1_WICPI</name>
<evidence type="ECO:0000313" key="1">
    <source>
        <dbReference type="EMBL" id="KAH3687937.1"/>
    </source>
</evidence>
<sequence>MCKTLEPCQLKAAAKILSVRPVPQITTSTSSGMLSGKGFSNPAKNGIEASGVAVLDSTLPAVEEARAAVMEDLLSTIDGLL</sequence>
<keyword evidence="2" id="KW-1185">Reference proteome</keyword>
<dbReference type="AlphaFoldDB" id="A0A9P8QCA1"/>
<reference evidence="1" key="1">
    <citation type="journal article" date="2021" name="Open Biol.">
        <title>Shared evolutionary footprints suggest mitochondrial oxidative damage underlies multiple complex I losses in fungi.</title>
        <authorList>
            <person name="Schikora-Tamarit M.A."/>
            <person name="Marcet-Houben M."/>
            <person name="Nosek J."/>
            <person name="Gabaldon T."/>
        </authorList>
    </citation>
    <scope>NUCLEOTIDE SEQUENCE</scope>
    <source>
        <strain evidence="1">CBS2887</strain>
    </source>
</reference>
<evidence type="ECO:0000313" key="2">
    <source>
        <dbReference type="Proteomes" id="UP000774326"/>
    </source>
</evidence>
<protein>
    <submittedName>
        <fullName evidence="1">Uncharacterized protein</fullName>
    </submittedName>
</protein>
<dbReference type="Proteomes" id="UP000774326">
    <property type="component" value="Unassembled WGS sequence"/>
</dbReference>
<reference evidence="1" key="2">
    <citation type="submission" date="2021-01" db="EMBL/GenBank/DDBJ databases">
        <authorList>
            <person name="Schikora-Tamarit M.A."/>
        </authorList>
    </citation>
    <scope>NUCLEOTIDE SEQUENCE</scope>
    <source>
        <strain evidence="1">CBS2887</strain>
    </source>
</reference>